<sequence>MSKRPITVRVARWSAEHPWRAIALWVAFVAVCFMAGNMAGAKEATAEDSAIGEAGQAYVMIDKGGFDSAPAEDNVLITARSGALDKAAGDRAAADTAAALRNVTGVSAVGEPVPARDGSALLVPITMSGDPDTASDRVEPLHAAVATVQEKHPELRVESVGGPTIGKALDDTLGKDFQRAEILSLPVTLAILILVFGALIAAGVPVLLALMSVAAAMGLSTLASHVIPSTDTTNSVILLIGMAVGVDYSLFYVRREREERAKGRGHVDAVEIAAETSGHAVVVSGTAVIIAMAGLFLARDAVFSSLAVGSILVVAVAVIGSLTVLPALLAKLGRWVDRPRVPLLWRLSARSTSSSGSRVWRRILHPALRWPAATLLVSVLALLALAAPALGMKLKFPGTEDLPRTTPAMQAYDRLTAAYPSNGTAHDVVVEAPASSAAEVKTALTKLAQSTQGDSLFAPLEETGPDIKVSADKTITVLDVATPYSSRSEEAADSLHKLRETLAPAALSGVPGAKYAVGGGVAESEDYAAHVWRTLPLVAGFVLVLTFLVMAWTFRSVVVALTSIALNLLSAAAAYGLLVLVFQGSWAEGLLGFESMGAIVSWLPLFLFVVLFGLSMDYHVFVVSRIREAVQRGVPTREAVAEGITGSAGTVSSAALVMVAVFSIFATLSTIDMKQLGIGLAAAILLDATIIRAVVLPSLMTLLGNKNWWAPRFMRPRGRHAAPVSPAAPTPELVGRH</sequence>
<evidence type="ECO:0000256" key="1">
    <source>
        <dbReference type="ARBA" id="ARBA00004651"/>
    </source>
</evidence>
<dbReference type="OrthoDB" id="7051771at2"/>
<dbReference type="GO" id="GO:0005886">
    <property type="term" value="C:plasma membrane"/>
    <property type="evidence" value="ECO:0007669"/>
    <property type="project" value="UniProtKB-SubCell"/>
</dbReference>
<keyword evidence="5 6" id="KW-0472">Membrane</keyword>
<feature type="transmembrane region" description="Helical" evidence="6">
    <location>
        <begin position="602"/>
        <end position="623"/>
    </location>
</feature>
<evidence type="ECO:0000259" key="7">
    <source>
        <dbReference type="Pfam" id="PF03176"/>
    </source>
</evidence>
<protein>
    <submittedName>
        <fullName evidence="8">Putative drug exporter of the RND superfamily</fullName>
    </submittedName>
</protein>
<evidence type="ECO:0000256" key="5">
    <source>
        <dbReference type="ARBA" id="ARBA00023136"/>
    </source>
</evidence>
<dbReference type="Pfam" id="PF03176">
    <property type="entry name" value="MMPL"/>
    <property type="match status" value="2"/>
</dbReference>
<keyword evidence="9" id="KW-1185">Reference proteome</keyword>
<dbReference type="SUPFAM" id="SSF82866">
    <property type="entry name" value="Multidrug efflux transporter AcrB transmembrane domain"/>
    <property type="match status" value="2"/>
</dbReference>
<organism evidence="8 9">
    <name type="scientific">Paractinoplanes atraurantiacus</name>
    <dbReference type="NCBI Taxonomy" id="1036182"/>
    <lineage>
        <taxon>Bacteria</taxon>
        <taxon>Bacillati</taxon>
        <taxon>Actinomycetota</taxon>
        <taxon>Actinomycetes</taxon>
        <taxon>Micromonosporales</taxon>
        <taxon>Micromonosporaceae</taxon>
        <taxon>Paractinoplanes</taxon>
    </lineage>
</organism>
<evidence type="ECO:0000256" key="2">
    <source>
        <dbReference type="ARBA" id="ARBA00022475"/>
    </source>
</evidence>
<keyword evidence="3 6" id="KW-0812">Transmembrane</keyword>
<keyword evidence="2" id="KW-1003">Cell membrane</keyword>
<feature type="transmembrane region" description="Helical" evidence="6">
    <location>
        <begin position="531"/>
        <end position="550"/>
    </location>
</feature>
<keyword evidence="4 6" id="KW-1133">Transmembrane helix</keyword>
<dbReference type="AlphaFoldDB" id="A0A285J2X0"/>
<feature type="transmembrane region" description="Helical" evidence="6">
    <location>
        <begin position="678"/>
        <end position="704"/>
    </location>
</feature>
<feature type="transmembrane region" description="Helical" evidence="6">
    <location>
        <begin position="272"/>
        <end position="297"/>
    </location>
</feature>
<evidence type="ECO:0000256" key="6">
    <source>
        <dbReference type="SAM" id="Phobius"/>
    </source>
</evidence>
<feature type="transmembrane region" description="Helical" evidence="6">
    <location>
        <begin position="207"/>
        <end position="227"/>
    </location>
</feature>
<feature type="transmembrane region" description="Helical" evidence="6">
    <location>
        <begin position="367"/>
        <end position="390"/>
    </location>
</feature>
<dbReference type="EMBL" id="OBDY01000015">
    <property type="protein sequence ID" value="SNY54217.1"/>
    <property type="molecule type" value="Genomic_DNA"/>
</dbReference>
<dbReference type="Gene3D" id="1.20.1640.10">
    <property type="entry name" value="Multidrug efflux transporter AcrB transmembrane domain"/>
    <property type="match status" value="2"/>
</dbReference>
<gene>
    <name evidence="8" type="ORF">SAMN05421748_11522</name>
</gene>
<evidence type="ECO:0000313" key="8">
    <source>
        <dbReference type="EMBL" id="SNY54217.1"/>
    </source>
</evidence>
<accession>A0A285J2X0</accession>
<comment type="subcellular location">
    <subcellularLocation>
        <location evidence="1">Cell membrane</location>
        <topology evidence="1">Multi-pass membrane protein</topology>
    </subcellularLocation>
</comment>
<feature type="transmembrane region" description="Helical" evidence="6">
    <location>
        <begin position="233"/>
        <end position="251"/>
    </location>
</feature>
<feature type="transmembrane region" description="Helical" evidence="6">
    <location>
        <begin position="644"/>
        <end position="666"/>
    </location>
</feature>
<name>A0A285J2X0_9ACTN</name>
<dbReference type="Proteomes" id="UP000219612">
    <property type="component" value="Unassembled WGS sequence"/>
</dbReference>
<feature type="domain" description="Membrane transport protein MMPL" evidence="7">
    <location>
        <begin position="402"/>
        <end position="714"/>
    </location>
</feature>
<dbReference type="InterPro" id="IPR050545">
    <property type="entry name" value="Mycobact_MmpL"/>
</dbReference>
<proteinExistence type="predicted"/>
<evidence type="ECO:0000256" key="4">
    <source>
        <dbReference type="ARBA" id="ARBA00022989"/>
    </source>
</evidence>
<dbReference type="PANTHER" id="PTHR33406:SF13">
    <property type="entry name" value="MEMBRANE PROTEIN YDFJ"/>
    <property type="match status" value="1"/>
</dbReference>
<dbReference type="PANTHER" id="PTHR33406">
    <property type="entry name" value="MEMBRANE PROTEIN MJ1562-RELATED"/>
    <property type="match status" value="1"/>
</dbReference>
<feature type="transmembrane region" description="Helical" evidence="6">
    <location>
        <begin position="182"/>
        <end position="200"/>
    </location>
</feature>
<dbReference type="InterPro" id="IPR004869">
    <property type="entry name" value="MMPL_dom"/>
</dbReference>
<reference evidence="8 9" key="1">
    <citation type="submission" date="2017-09" db="EMBL/GenBank/DDBJ databases">
        <authorList>
            <person name="Ehlers B."/>
            <person name="Leendertz F.H."/>
        </authorList>
    </citation>
    <scope>NUCLEOTIDE SEQUENCE [LARGE SCALE GENOMIC DNA]</scope>
    <source>
        <strain evidence="8 9">CGMCC 4.6857</strain>
    </source>
</reference>
<feature type="transmembrane region" description="Helical" evidence="6">
    <location>
        <begin position="557"/>
        <end position="582"/>
    </location>
</feature>
<feature type="domain" description="Membrane transport protein MMPL" evidence="7">
    <location>
        <begin position="79"/>
        <end position="373"/>
    </location>
</feature>
<evidence type="ECO:0000256" key="3">
    <source>
        <dbReference type="ARBA" id="ARBA00022692"/>
    </source>
</evidence>
<feature type="transmembrane region" description="Helical" evidence="6">
    <location>
        <begin position="303"/>
        <end position="330"/>
    </location>
</feature>
<evidence type="ECO:0000313" key="9">
    <source>
        <dbReference type="Proteomes" id="UP000219612"/>
    </source>
</evidence>